<reference evidence="1" key="1">
    <citation type="submission" date="2022-01" db="EMBL/GenBank/DDBJ databases">
        <title>Comparison of Fish pathogen Aeromonas spp.</title>
        <authorList>
            <person name="Dubey S."/>
            <person name="Sorum H."/>
            <person name="Munangandu H.M."/>
        </authorList>
    </citation>
    <scope>NUCLEOTIDE SEQUENCE</scope>
    <source>
        <strain evidence="1">SD/21-15</strain>
    </source>
</reference>
<accession>A0AAW5RL29</accession>
<comment type="caution">
    <text evidence="1">The sequence shown here is derived from an EMBL/GenBank/DDBJ whole genome shotgun (WGS) entry which is preliminary data.</text>
</comment>
<dbReference type="AlphaFoldDB" id="A0AAW5RL29"/>
<name>A0AAW5RL29_AERME</name>
<protein>
    <submittedName>
        <fullName evidence="1">Uncharacterized protein</fullName>
    </submittedName>
</protein>
<gene>
    <name evidence="1" type="ORF">LZT28_11810</name>
</gene>
<proteinExistence type="predicted"/>
<dbReference type="EMBL" id="JAJVCY010000018">
    <property type="protein sequence ID" value="MCV3288933.1"/>
    <property type="molecule type" value="Genomic_DNA"/>
</dbReference>
<sequence length="163" mass="17966">MAARWRKMDNKTLTIAVLAMAVVGLAGATAYYQHQSTQTLEALQVNAPAQMDAKAQAAASGAEKNKPILIFDYCIAEGNEIDDLALTRIRASVLEIGANSKPDDESYKVAKEWLEETVVPIEAVKWDANPDMAESIKTCNLYRNRGSLFVSTRNFNLQITGHY</sequence>
<dbReference type="RefSeq" id="WP_263685333.1">
    <property type="nucleotide sequence ID" value="NZ_JAJVCY010000018.1"/>
</dbReference>
<evidence type="ECO:0000313" key="2">
    <source>
        <dbReference type="Proteomes" id="UP001208651"/>
    </source>
</evidence>
<evidence type="ECO:0000313" key="1">
    <source>
        <dbReference type="EMBL" id="MCV3288933.1"/>
    </source>
</evidence>
<dbReference type="Proteomes" id="UP001208651">
    <property type="component" value="Unassembled WGS sequence"/>
</dbReference>
<organism evidence="1 2">
    <name type="scientific">Aeromonas media</name>
    <dbReference type="NCBI Taxonomy" id="651"/>
    <lineage>
        <taxon>Bacteria</taxon>
        <taxon>Pseudomonadati</taxon>
        <taxon>Pseudomonadota</taxon>
        <taxon>Gammaproteobacteria</taxon>
        <taxon>Aeromonadales</taxon>
        <taxon>Aeromonadaceae</taxon>
        <taxon>Aeromonas</taxon>
    </lineage>
</organism>